<evidence type="ECO:0000256" key="2">
    <source>
        <dbReference type="ARBA" id="ARBA00023033"/>
    </source>
</evidence>
<dbReference type="InterPro" id="IPR002938">
    <property type="entry name" value="FAD-bd"/>
</dbReference>
<dbReference type="GO" id="GO:0004497">
    <property type="term" value="F:monooxygenase activity"/>
    <property type="evidence" value="ECO:0007669"/>
    <property type="project" value="UniProtKB-KW"/>
</dbReference>
<protein>
    <submittedName>
        <fullName evidence="4">Monooxygenase</fullName>
    </submittedName>
</protein>
<dbReference type="PRINTS" id="PR00420">
    <property type="entry name" value="RNGMNOXGNASE"/>
</dbReference>
<evidence type="ECO:0000313" key="4">
    <source>
        <dbReference type="EMBL" id="RYB95752.1"/>
    </source>
</evidence>
<dbReference type="PANTHER" id="PTHR13789">
    <property type="entry name" value="MONOOXYGENASE"/>
    <property type="match status" value="1"/>
</dbReference>
<keyword evidence="1" id="KW-0560">Oxidoreductase</keyword>
<proteinExistence type="predicted"/>
<keyword evidence="2 4" id="KW-0503">Monooxygenase</keyword>
<evidence type="ECO:0000313" key="5">
    <source>
        <dbReference type="Proteomes" id="UP000294071"/>
    </source>
</evidence>
<gene>
    <name evidence="4" type="ORF">EUA93_04620</name>
</gene>
<dbReference type="EMBL" id="SDWT01000001">
    <property type="protein sequence ID" value="RYB95752.1"/>
    <property type="molecule type" value="Genomic_DNA"/>
</dbReference>
<dbReference type="PANTHER" id="PTHR13789:SF309">
    <property type="entry name" value="PUTATIVE (AFU_ORTHOLOGUE AFUA_6G14510)-RELATED"/>
    <property type="match status" value="1"/>
</dbReference>
<accession>A0A4V1RLH0</accession>
<organism evidence="4 5">
    <name type="scientific">Nocardioides oleivorans</name>
    <dbReference type="NCBI Taxonomy" id="273676"/>
    <lineage>
        <taxon>Bacteria</taxon>
        <taxon>Bacillati</taxon>
        <taxon>Actinomycetota</taxon>
        <taxon>Actinomycetes</taxon>
        <taxon>Propionibacteriales</taxon>
        <taxon>Nocardioidaceae</taxon>
        <taxon>Nocardioides</taxon>
    </lineage>
</organism>
<dbReference type="Pfam" id="PF01494">
    <property type="entry name" value="FAD_binding_3"/>
    <property type="match status" value="1"/>
</dbReference>
<comment type="caution">
    <text evidence="4">The sequence shown here is derived from an EMBL/GenBank/DDBJ whole genome shotgun (WGS) entry which is preliminary data.</text>
</comment>
<dbReference type="GO" id="GO:0071949">
    <property type="term" value="F:FAD binding"/>
    <property type="evidence" value="ECO:0007669"/>
    <property type="project" value="InterPro"/>
</dbReference>
<name>A0A4V1RLH0_9ACTN</name>
<dbReference type="SUPFAM" id="SSF54373">
    <property type="entry name" value="FAD-linked reductases, C-terminal domain"/>
    <property type="match status" value="1"/>
</dbReference>
<dbReference type="InterPro" id="IPR036188">
    <property type="entry name" value="FAD/NAD-bd_sf"/>
</dbReference>
<dbReference type="InterPro" id="IPR050493">
    <property type="entry name" value="FAD-dep_Monooxygenase_BioMet"/>
</dbReference>
<dbReference type="Gene3D" id="3.50.50.60">
    <property type="entry name" value="FAD/NAD(P)-binding domain"/>
    <property type="match status" value="2"/>
</dbReference>
<feature type="domain" description="FAD-binding" evidence="3">
    <location>
        <begin position="261"/>
        <end position="335"/>
    </location>
</feature>
<keyword evidence="5" id="KW-1185">Reference proteome</keyword>
<sequence length="349" mass="37235">MTALGLSQAGYPATVLERTGPAPRSGAALGNATSGLQRILSGRNGTSGNGVDAYAPNAVAETWEQTYRLLRAATNDDANIRVLHNQVVAHVGQNDDHAWARTADGTVHEGELLVGADGHRSVVRRLVAPDKPDATYAGYVIWLGIAEESELDVAAIGRRWPSGLDIRDAGPDCLLGYPLGPHDGSLGGGRRLGWAWFDPRRTHLLRETGCVAGDVVQHSMRPADVPANTLAELDDEARQWPSPWREAIRDCLRRRAVTGTPIAEYLPDRLTSGRVALVGDAGHVSTPMTGRGFAVAVSDAETLAEELAKHPAGTGILTALHAYEQRRLGPARDVVTSGQAFSRSFKLST</sequence>
<dbReference type="SUPFAM" id="SSF51905">
    <property type="entry name" value="FAD/NAD(P)-binding domain"/>
    <property type="match status" value="1"/>
</dbReference>
<evidence type="ECO:0000259" key="3">
    <source>
        <dbReference type="Pfam" id="PF01494"/>
    </source>
</evidence>
<dbReference type="OrthoDB" id="3212532at2"/>
<dbReference type="AlphaFoldDB" id="A0A4V1RLH0"/>
<evidence type="ECO:0000256" key="1">
    <source>
        <dbReference type="ARBA" id="ARBA00023002"/>
    </source>
</evidence>
<reference evidence="4 5" key="1">
    <citation type="submission" date="2019-01" db="EMBL/GenBank/DDBJ databases">
        <title>Novel species of Nocardioides.</title>
        <authorList>
            <person name="Liu Q."/>
            <person name="Xin Y.-H."/>
        </authorList>
    </citation>
    <scope>NUCLEOTIDE SEQUENCE [LARGE SCALE GENOMIC DNA]</scope>
    <source>
        <strain evidence="4 5">CGMCC 4.6882</strain>
    </source>
</reference>
<dbReference type="Proteomes" id="UP000294071">
    <property type="component" value="Unassembled WGS sequence"/>
</dbReference>